<dbReference type="EMBL" id="MLQM01000001">
    <property type="protein sequence ID" value="OHV06974.1"/>
    <property type="molecule type" value="Genomic_DNA"/>
</dbReference>
<dbReference type="GO" id="GO:0016491">
    <property type="term" value="F:oxidoreductase activity"/>
    <property type="evidence" value="ECO:0007669"/>
    <property type="project" value="UniProtKB-KW"/>
</dbReference>
<dbReference type="Proteomes" id="UP000179734">
    <property type="component" value="Unassembled WGS sequence"/>
</dbReference>
<evidence type="ECO:0000256" key="2">
    <source>
        <dbReference type="ARBA" id="ARBA00023002"/>
    </source>
</evidence>
<organism evidence="4 5">
    <name type="scientific">Mycobacterium talmoniae</name>
    <dbReference type="NCBI Taxonomy" id="1858794"/>
    <lineage>
        <taxon>Bacteria</taxon>
        <taxon>Bacillati</taxon>
        <taxon>Actinomycetota</taxon>
        <taxon>Actinomycetes</taxon>
        <taxon>Mycobacteriales</taxon>
        <taxon>Mycobacteriaceae</taxon>
        <taxon>Mycobacterium</taxon>
    </lineage>
</organism>
<comment type="catalytic activity">
    <reaction evidence="3">
        <text>oxidized coenzyme F420-(gamma-L-Glu)(n) + a quinol + H(+) = reduced coenzyme F420-(gamma-L-Glu)(n) + a quinone</text>
        <dbReference type="Rhea" id="RHEA:39663"/>
        <dbReference type="Rhea" id="RHEA-COMP:12939"/>
        <dbReference type="Rhea" id="RHEA-COMP:14378"/>
        <dbReference type="ChEBI" id="CHEBI:15378"/>
        <dbReference type="ChEBI" id="CHEBI:24646"/>
        <dbReference type="ChEBI" id="CHEBI:132124"/>
        <dbReference type="ChEBI" id="CHEBI:133980"/>
        <dbReference type="ChEBI" id="CHEBI:139511"/>
    </reaction>
</comment>
<evidence type="ECO:0008006" key="6">
    <source>
        <dbReference type="Google" id="ProtNLM"/>
    </source>
</evidence>
<proteinExistence type="inferred from homology"/>
<comment type="similarity">
    <text evidence="1">Belongs to the F420H(2)-dependent quinone reductase family.</text>
</comment>
<dbReference type="GO" id="GO:0005886">
    <property type="term" value="C:plasma membrane"/>
    <property type="evidence" value="ECO:0007669"/>
    <property type="project" value="TreeGrafter"/>
</dbReference>
<reference evidence="4 5" key="1">
    <citation type="submission" date="2016-10" db="EMBL/GenBank/DDBJ databases">
        <title>Genome sequence of Mycobacterium talmonii.</title>
        <authorList>
            <person name="Greninger A.L."/>
            <person name="Elliott B."/>
            <person name="Vasireddy S."/>
            <person name="Vasireddy R."/>
        </authorList>
    </citation>
    <scope>NUCLEOTIDE SEQUENCE [LARGE SCALE GENOMIC DNA]</scope>
    <source>
        <strain evidence="5">NE-TNMC-100812</strain>
    </source>
</reference>
<accession>A0A1S1NUJ8</accession>
<dbReference type="Gene3D" id="2.30.110.10">
    <property type="entry name" value="Electron Transport, Fmn-binding Protein, Chain A"/>
    <property type="match status" value="1"/>
</dbReference>
<keyword evidence="2" id="KW-0560">Oxidoreductase</keyword>
<evidence type="ECO:0000313" key="4">
    <source>
        <dbReference type="EMBL" id="OHV06974.1"/>
    </source>
</evidence>
<dbReference type="InterPro" id="IPR004378">
    <property type="entry name" value="F420H2_quin_Rdtase"/>
</dbReference>
<dbReference type="NCBIfam" id="TIGR00026">
    <property type="entry name" value="hi_GC_TIGR00026"/>
    <property type="match status" value="1"/>
</dbReference>
<gene>
    <name evidence="4" type="ORF">BKN37_00500</name>
</gene>
<comment type="caution">
    <text evidence="4">The sequence shown here is derived from an EMBL/GenBank/DDBJ whole genome shotgun (WGS) entry which is preliminary data.</text>
</comment>
<dbReference type="AlphaFoldDB" id="A0A1S1NUJ8"/>
<protein>
    <recommendedName>
        <fullName evidence="6">Nitroreductase</fullName>
    </recommendedName>
</protein>
<evidence type="ECO:0000256" key="1">
    <source>
        <dbReference type="ARBA" id="ARBA00008710"/>
    </source>
</evidence>
<dbReference type="Pfam" id="PF04075">
    <property type="entry name" value="F420H2_quin_red"/>
    <property type="match status" value="1"/>
</dbReference>
<name>A0A1S1NUJ8_9MYCO</name>
<sequence>MTATFPPAKPGGRGWRLEQAVTRTHVRVFQRTRGRLLGSFDGAPLLILNHTGAKTGQRRKSPMIYLPNGEDLVVVASIGGNPKNPAWYHNLLAHPNDVEVDVRGGRRRVHARQATDQEAEQLWPRLIEMWPAWQTYMTRTDRRFPVMILEPR</sequence>
<dbReference type="GO" id="GO:0070967">
    <property type="term" value="F:coenzyme F420 binding"/>
    <property type="evidence" value="ECO:0007669"/>
    <property type="project" value="TreeGrafter"/>
</dbReference>
<evidence type="ECO:0000313" key="5">
    <source>
        <dbReference type="Proteomes" id="UP000179734"/>
    </source>
</evidence>
<dbReference type="PANTHER" id="PTHR39428:SF3">
    <property type="entry name" value="DEAZAFLAVIN-DEPENDENT NITROREDUCTASE"/>
    <property type="match status" value="1"/>
</dbReference>
<keyword evidence="5" id="KW-1185">Reference proteome</keyword>
<dbReference type="PANTHER" id="PTHR39428">
    <property type="entry name" value="F420H(2)-DEPENDENT QUINONE REDUCTASE RV1261C"/>
    <property type="match status" value="1"/>
</dbReference>
<dbReference type="InterPro" id="IPR012349">
    <property type="entry name" value="Split_barrel_FMN-bd"/>
</dbReference>
<evidence type="ECO:0000256" key="3">
    <source>
        <dbReference type="ARBA" id="ARBA00049106"/>
    </source>
</evidence>